<accession>A0A1G2CLD0</accession>
<proteinExistence type="inferred from homology"/>
<reference evidence="4 5" key="1">
    <citation type="journal article" date="2016" name="Nat. Commun.">
        <title>Thousands of microbial genomes shed light on interconnected biogeochemical processes in an aquifer system.</title>
        <authorList>
            <person name="Anantharaman K."/>
            <person name="Brown C.T."/>
            <person name="Hug L.A."/>
            <person name="Sharon I."/>
            <person name="Castelle C.J."/>
            <person name="Probst A.J."/>
            <person name="Thomas B.C."/>
            <person name="Singh A."/>
            <person name="Wilkins M.J."/>
            <person name="Karaoz U."/>
            <person name="Brodie E.L."/>
            <person name="Williams K.H."/>
            <person name="Hubbard S.S."/>
            <person name="Banfield J.F."/>
        </authorList>
    </citation>
    <scope>NUCLEOTIDE SEQUENCE [LARGE SCALE GENOMIC DNA]</scope>
</reference>
<dbReference type="EMBL" id="MHLB01000037">
    <property type="protein sequence ID" value="OGZ01471.1"/>
    <property type="molecule type" value="Genomic_DNA"/>
</dbReference>
<evidence type="ECO:0000256" key="1">
    <source>
        <dbReference type="ARBA" id="ARBA00022490"/>
    </source>
</evidence>
<evidence type="ECO:0000256" key="2">
    <source>
        <dbReference type="ARBA" id="ARBA00022884"/>
    </source>
</evidence>
<gene>
    <name evidence="3" type="primary">smpB</name>
    <name evidence="4" type="ORF">A2946_00985</name>
</gene>
<dbReference type="NCBIfam" id="TIGR00086">
    <property type="entry name" value="smpB"/>
    <property type="match status" value="1"/>
</dbReference>
<dbReference type="CDD" id="cd09294">
    <property type="entry name" value="SmpB"/>
    <property type="match status" value="1"/>
</dbReference>
<evidence type="ECO:0000313" key="5">
    <source>
        <dbReference type="Proteomes" id="UP000178348"/>
    </source>
</evidence>
<dbReference type="Gene3D" id="2.40.280.10">
    <property type="match status" value="1"/>
</dbReference>
<dbReference type="GO" id="GO:0003723">
    <property type="term" value="F:RNA binding"/>
    <property type="evidence" value="ECO:0007669"/>
    <property type="project" value="UniProtKB-UniRule"/>
</dbReference>
<dbReference type="InterPro" id="IPR000037">
    <property type="entry name" value="SsrA-bd_prot"/>
</dbReference>
<dbReference type="NCBIfam" id="NF003843">
    <property type="entry name" value="PRK05422.1"/>
    <property type="match status" value="1"/>
</dbReference>
<dbReference type="InterPro" id="IPR023620">
    <property type="entry name" value="SmpB"/>
</dbReference>
<dbReference type="AlphaFoldDB" id="A0A1G2CLD0"/>
<evidence type="ECO:0000256" key="3">
    <source>
        <dbReference type="HAMAP-Rule" id="MF_00023"/>
    </source>
</evidence>
<comment type="subcellular location">
    <subcellularLocation>
        <location evidence="3">Cytoplasm</location>
    </subcellularLocation>
    <text evidence="3">The tmRNA-SmpB complex associates with stalled 70S ribosomes.</text>
</comment>
<evidence type="ECO:0000313" key="4">
    <source>
        <dbReference type="EMBL" id="OGZ01471.1"/>
    </source>
</evidence>
<sequence>MSSYNGDMQLFSENRRARFDYDFIETYRAGLELEGHEVKSVRSGKANLSGSYALIRGGEAWLVNADIPPYQPKNAPKEYDPARTRRLLLHKQEISALTGKLHEKGLSLVALKLFGEKGFVKIELALARARNKKDKRDALKKRATEREMRS</sequence>
<dbReference type="Pfam" id="PF01668">
    <property type="entry name" value="SmpB"/>
    <property type="match status" value="1"/>
</dbReference>
<dbReference type="GO" id="GO:0070929">
    <property type="term" value="P:trans-translation"/>
    <property type="evidence" value="ECO:0007669"/>
    <property type="project" value="UniProtKB-UniRule"/>
</dbReference>
<comment type="function">
    <text evidence="3">Required for rescue of stalled ribosomes mediated by trans-translation. Binds to transfer-messenger RNA (tmRNA), required for stable association of tmRNA with ribosomes. tmRNA and SmpB together mimic tRNA shape, replacing the anticodon stem-loop with SmpB. tmRNA is encoded by the ssrA gene; the 2 termini fold to resemble tRNA(Ala) and it encodes a 'tag peptide', a short internal open reading frame. During trans-translation Ala-aminoacylated tmRNA acts like a tRNA, entering the A-site of stalled ribosomes, displacing the stalled mRNA. The ribosome then switches to translate the ORF on the tmRNA; the nascent peptide is terminated with the 'tag peptide' encoded by the tmRNA and targeted for degradation. The ribosome is freed to recommence translation, which seems to be the essential function of trans-translation.</text>
</comment>
<name>A0A1G2CLD0_9BACT</name>
<protein>
    <recommendedName>
        <fullName evidence="3">SsrA-binding protein</fullName>
    </recommendedName>
    <alternativeName>
        <fullName evidence="3">Small protein B</fullName>
    </alternativeName>
</protein>
<dbReference type="SUPFAM" id="SSF74982">
    <property type="entry name" value="Small protein B (SmpB)"/>
    <property type="match status" value="1"/>
</dbReference>
<keyword evidence="2 3" id="KW-0694">RNA-binding</keyword>
<dbReference type="GO" id="GO:0005829">
    <property type="term" value="C:cytosol"/>
    <property type="evidence" value="ECO:0007669"/>
    <property type="project" value="TreeGrafter"/>
</dbReference>
<dbReference type="HAMAP" id="MF_00023">
    <property type="entry name" value="SmpB"/>
    <property type="match status" value="1"/>
</dbReference>
<dbReference type="InterPro" id="IPR020081">
    <property type="entry name" value="SsrA-bd_prot_CS"/>
</dbReference>
<dbReference type="PROSITE" id="PS01317">
    <property type="entry name" value="SSRP"/>
    <property type="match status" value="1"/>
</dbReference>
<dbReference type="Proteomes" id="UP000178348">
    <property type="component" value="Unassembled WGS sequence"/>
</dbReference>
<dbReference type="PANTHER" id="PTHR30308:SF2">
    <property type="entry name" value="SSRA-BINDING PROTEIN"/>
    <property type="match status" value="1"/>
</dbReference>
<dbReference type="GO" id="GO:0070930">
    <property type="term" value="P:trans-translation-dependent protein tagging"/>
    <property type="evidence" value="ECO:0007669"/>
    <property type="project" value="TreeGrafter"/>
</dbReference>
<organism evidence="4 5">
    <name type="scientific">Candidatus Liptonbacteria bacterium RIFCSPLOWO2_01_FULL_53_13</name>
    <dbReference type="NCBI Taxonomy" id="1798651"/>
    <lineage>
        <taxon>Bacteria</taxon>
        <taxon>Candidatus Liptoniibacteriota</taxon>
    </lineage>
</organism>
<keyword evidence="1 3" id="KW-0963">Cytoplasm</keyword>
<comment type="similarity">
    <text evidence="3">Belongs to the SmpB family.</text>
</comment>
<comment type="caution">
    <text evidence="4">The sequence shown here is derived from an EMBL/GenBank/DDBJ whole genome shotgun (WGS) entry which is preliminary data.</text>
</comment>
<dbReference type="PANTHER" id="PTHR30308">
    <property type="entry name" value="TMRNA-BINDING COMPONENT OF TRANS-TRANSLATION TAGGING COMPLEX"/>
    <property type="match status" value="1"/>
</dbReference>